<comment type="caution">
    <text evidence="2">The sequence shown here is derived from an EMBL/GenBank/DDBJ whole genome shotgun (WGS) entry which is preliminary data.</text>
</comment>
<gene>
    <name evidence="2" type="ORF">AJ80_02635</name>
</gene>
<dbReference type="CDD" id="cd08276">
    <property type="entry name" value="MDR7"/>
    <property type="match status" value="1"/>
</dbReference>
<proteinExistence type="predicted"/>
<dbReference type="InterPro" id="IPR052711">
    <property type="entry name" value="Zinc_ADH-like"/>
</dbReference>
<feature type="domain" description="Enoyl reductase (ER)" evidence="1">
    <location>
        <begin position="19"/>
        <end position="338"/>
    </location>
</feature>
<dbReference type="InterPro" id="IPR036291">
    <property type="entry name" value="NAD(P)-bd_dom_sf"/>
</dbReference>
<dbReference type="OrthoDB" id="9930022at2759"/>
<accession>A0A2B7YQA8</accession>
<evidence type="ECO:0000259" key="1">
    <source>
        <dbReference type="SMART" id="SM00829"/>
    </source>
</evidence>
<dbReference type="Gene3D" id="3.40.50.720">
    <property type="entry name" value="NAD(P)-binding Rossmann-like Domain"/>
    <property type="match status" value="1"/>
</dbReference>
<dbReference type="PANTHER" id="PTHR45033:SF2">
    <property type="entry name" value="ZINC-TYPE ALCOHOL DEHYDROGENASE-LIKE PROTEIN C1773.06C"/>
    <property type="match status" value="1"/>
</dbReference>
<dbReference type="GO" id="GO:0016491">
    <property type="term" value="F:oxidoreductase activity"/>
    <property type="evidence" value="ECO:0007669"/>
    <property type="project" value="InterPro"/>
</dbReference>
<sequence>MAQSIPRTTKQWTVSGEDGFDSLRYSEQPVPELGDNQVLYRDFLIPMGKYPFALKPGVALGSDGAGTVLAVGKHVARFQPGDTVVTVISPQYISPYNPKTMSAGLGGTVDGTLRFIGAFDEQGLVTMPKGLSFTEAATLSCSGLTAWNALFGLVGKQVTVGQWVLTQGTGGVSISALQFAKAVGARVIATTSSKEKAKLLEKLGADHIINYRETPDWGSVAKELTGGVGVDVVVEVAGQTTLKQSAASLRLAGAISVVGFIGGEGKDAPNLLDCWINFFTARGVWVGNRIQMEDMCRAIEANLDKLRPVLDPKVFTLDQVKEAFEYQWAGKHQGKVGIEIAWSADGRILCQIIA</sequence>
<reference evidence="2 3" key="1">
    <citation type="submission" date="2017-10" db="EMBL/GenBank/DDBJ databases">
        <title>Comparative genomics in systemic dimorphic fungi from Ajellomycetaceae.</title>
        <authorList>
            <person name="Munoz J.F."/>
            <person name="Mcewen J.G."/>
            <person name="Clay O.K."/>
            <person name="Cuomo C.A."/>
        </authorList>
    </citation>
    <scope>NUCLEOTIDE SEQUENCE [LARGE SCALE GENOMIC DNA]</scope>
    <source>
        <strain evidence="2 3">UAMH7299</strain>
    </source>
</reference>
<dbReference type="EMBL" id="PDNA01000026">
    <property type="protein sequence ID" value="PGH23219.1"/>
    <property type="molecule type" value="Genomic_DNA"/>
</dbReference>
<organism evidence="2 3">
    <name type="scientific">Polytolypa hystricis (strain UAMH7299)</name>
    <dbReference type="NCBI Taxonomy" id="1447883"/>
    <lineage>
        <taxon>Eukaryota</taxon>
        <taxon>Fungi</taxon>
        <taxon>Dikarya</taxon>
        <taxon>Ascomycota</taxon>
        <taxon>Pezizomycotina</taxon>
        <taxon>Eurotiomycetes</taxon>
        <taxon>Eurotiomycetidae</taxon>
        <taxon>Onygenales</taxon>
        <taxon>Onygenales incertae sedis</taxon>
        <taxon>Polytolypa</taxon>
    </lineage>
</organism>
<protein>
    <recommendedName>
        <fullName evidence="1">Enoyl reductase (ER) domain-containing protein</fullName>
    </recommendedName>
</protein>
<dbReference type="Pfam" id="PF00107">
    <property type="entry name" value="ADH_zinc_N"/>
    <property type="match status" value="1"/>
</dbReference>
<dbReference type="STRING" id="1447883.A0A2B7YQA8"/>
<dbReference type="AlphaFoldDB" id="A0A2B7YQA8"/>
<evidence type="ECO:0000313" key="2">
    <source>
        <dbReference type="EMBL" id="PGH23219.1"/>
    </source>
</evidence>
<dbReference type="Gene3D" id="3.90.180.10">
    <property type="entry name" value="Medium-chain alcohol dehydrogenases, catalytic domain"/>
    <property type="match status" value="1"/>
</dbReference>
<evidence type="ECO:0000313" key="3">
    <source>
        <dbReference type="Proteomes" id="UP000224634"/>
    </source>
</evidence>
<dbReference type="SUPFAM" id="SSF51735">
    <property type="entry name" value="NAD(P)-binding Rossmann-fold domains"/>
    <property type="match status" value="1"/>
</dbReference>
<dbReference type="InterPro" id="IPR011032">
    <property type="entry name" value="GroES-like_sf"/>
</dbReference>
<dbReference type="Pfam" id="PF08240">
    <property type="entry name" value="ADH_N"/>
    <property type="match status" value="1"/>
</dbReference>
<keyword evidence="3" id="KW-1185">Reference proteome</keyword>
<dbReference type="SUPFAM" id="SSF50129">
    <property type="entry name" value="GroES-like"/>
    <property type="match status" value="1"/>
</dbReference>
<dbReference type="InterPro" id="IPR020843">
    <property type="entry name" value="ER"/>
</dbReference>
<dbReference type="PANTHER" id="PTHR45033">
    <property type="match status" value="1"/>
</dbReference>
<dbReference type="InterPro" id="IPR013154">
    <property type="entry name" value="ADH-like_N"/>
</dbReference>
<dbReference type="InterPro" id="IPR013149">
    <property type="entry name" value="ADH-like_C"/>
</dbReference>
<dbReference type="Proteomes" id="UP000224634">
    <property type="component" value="Unassembled WGS sequence"/>
</dbReference>
<dbReference type="SMART" id="SM00829">
    <property type="entry name" value="PKS_ER"/>
    <property type="match status" value="1"/>
</dbReference>
<name>A0A2B7YQA8_POLH7</name>